<sequence length="250" mass="26511">MSRWLQAVMVVGAVTLAGTPAFACKGGKTLFSDDFQEVDASWGLDAPDVMVEDGKVKVKPQPNISNLLIYKGLNFGEVDICLTVRMPKVVSNNDNTMAGPVFLQQDYDNYYMFMITPSGYAEIARKLNGKWVSIVDWKADADINTKAGSDNVLRVLVSGNTISAFVNDAKFASVKGQIPDGGGRIGMRAQSEENQVDTWKFSLLKVTDVPVDASAGAPPPPPATAGATKTDDTAKVTPAAPAAPATPATP</sequence>
<evidence type="ECO:0000313" key="4">
    <source>
        <dbReference type="Proteomes" id="UP001165667"/>
    </source>
</evidence>
<keyword evidence="4" id="KW-1185">Reference proteome</keyword>
<evidence type="ECO:0008006" key="5">
    <source>
        <dbReference type="Google" id="ProtNLM"/>
    </source>
</evidence>
<keyword evidence="2" id="KW-0732">Signal</keyword>
<dbReference type="AlphaFoldDB" id="A0AA42CNM7"/>
<protein>
    <recommendedName>
        <fullName evidence="5">3-keto-disaccharide hydrolase domain-containing protein</fullName>
    </recommendedName>
</protein>
<feature type="signal peptide" evidence="2">
    <location>
        <begin position="1"/>
        <end position="23"/>
    </location>
</feature>
<name>A0AA42CNM7_9HYPH</name>
<organism evidence="3 4">
    <name type="scientific">Lichenifustis flavocetrariae</name>
    <dbReference type="NCBI Taxonomy" id="2949735"/>
    <lineage>
        <taxon>Bacteria</taxon>
        <taxon>Pseudomonadati</taxon>
        <taxon>Pseudomonadota</taxon>
        <taxon>Alphaproteobacteria</taxon>
        <taxon>Hyphomicrobiales</taxon>
        <taxon>Lichenihabitantaceae</taxon>
        <taxon>Lichenifustis</taxon>
    </lineage>
</organism>
<evidence type="ECO:0000256" key="2">
    <source>
        <dbReference type="SAM" id="SignalP"/>
    </source>
</evidence>
<feature type="compositionally biased region" description="Low complexity" evidence="1">
    <location>
        <begin position="235"/>
        <end position="250"/>
    </location>
</feature>
<evidence type="ECO:0000313" key="3">
    <source>
        <dbReference type="EMBL" id="MCW6509557.1"/>
    </source>
</evidence>
<reference evidence="3" key="1">
    <citation type="submission" date="2022-05" db="EMBL/GenBank/DDBJ databases">
        <authorList>
            <person name="Pankratov T."/>
        </authorList>
    </citation>
    <scope>NUCLEOTIDE SEQUENCE</scope>
    <source>
        <strain evidence="3">BP6-180914</strain>
    </source>
</reference>
<feature type="region of interest" description="Disordered" evidence="1">
    <location>
        <begin position="211"/>
        <end position="250"/>
    </location>
</feature>
<gene>
    <name evidence="3" type="ORF">M8523_16170</name>
</gene>
<dbReference type="RefSeq" id="WP_282585927.1">
    <property type="nucleotide sequence ID" value="NZ_JAMOIM010000010.1"/>
</dbReference>
<dbReference type="Proteomes" id="UP001165667">
    <property type="component" value="Unassembled WGS sequence"/>
</dbReference>
<feature type="chain" id="PRO_5041460104" description="3-keto-disaccharide hydrolase domain-containing protein" evidence="2">
    <location>
        <begin position="24"/>
        <end position="250"/>
    </location>
</feature>
<evidence type="ECO:0000256" key="1">
    <source>
        <dbReference type="SAM" id="MobiDB-lite"/>
    </source>
</evidence>
<dbReference type="EMBL" id="JAMOIM010000010">
    <property type="protein sequence ID" value="MCW6509557.1"/>
    <property type="molecule type" value="Genomic_DNA"/>
</dbReference>
<accession>A0AA42CNM7</accession>
<comment type="caution">
    <text evidence="3">The sequence shown here is derived from an EMBL/GenBank/DDBJ whole genome shotgun (WGS) entry which is preliminary data.</text>
</comment>
<dbReference type="Gene3D" id="2.60.120.560">
    <property type="entry name" value="Exo-inulinase, domain 1"/>
    <property type="match status" value="1"/>
</dbReference>
<proteinExistence type="predicted"/>